<proteinExistence type="predicted"/>
<dbReference type="eggNOG" id="COG0840">
    <property type="taxonomic scope" value="Bacteria"/>
</dbReference>
<organism evidence="2 3">
    <name type="scientific">Paraglaciecola psychrophila 170</name>
    <dbReference type="NCBI Taxonomy" id="1129794"/>
    <lineage>
        <taxon>Bacteria</taxon>
        <taxon>Pseudomonadati</taxon>
        <taxon>Pseudomonadota</taxon>
        <taxon>Gammaproteobacteria</taxon>
        <taxon>Alteromonadales</taxon>
        <taxon>Alteromonadaceae</taxon>
        <taxon>Paraglaciecola</taxon>
    </lineage>
</organism>
<keyword evidence="1" id="KW-0472">Membrane</keyword>
<protein>
    <submittedName>
        <fullName evidence="2">Methyl-accepting chemotaxis sensory transducer</fullName>
    </submittedName>
</protein>
<dbReference type="AlphaFoldDB" id="M4RUW6"/>
<keyword evidence="1" id="KW-1133">Transmembrane helix</keyword>
<dbReference type="Proteomes" id="UP000011864">
    <property type="component" value="Chromosome"/>
</dbReference>
<evidence type="ECO:0000313" key="2">
    <source>
        <dbReference type="EMBL" id="AGH47376.1"/>
    </source>
</evidence>
<evidence type="ECO:0000256" key="1">
    <source>
        <dbReference type="SAM" id="Phobius"/>
    </source>
</evidence>
<name>M4RUW6_9ALTE</name>
<dbReference type="HOGENOM" id="CLU_2602875_0_0_6"/>
<keyword evidence="3" id="KW-1185">Reference proteome</keyword>
<dbReference type="EMBL" id="CP003837">
    <property type="protein sequence ID" value="AGH47376.1"/>
    <property type="molecule type" value="Genomic_DNA"/>
</dbReference>
<gene>
    <name evidence="2" type="ORF">C427_5279</name>
</gene>
<evidence type="ECO:0000313" key="3">
    <source>
        <dbReference type="Proteomes" id="UP000011864"/>
    </source>
</evidence>
<accession>M4RUW6</accession>
<feature type="transmembrane region" description="Helical" evidence="1">
    <location>
        <begin position="12"/>
        <end position="36"/>
    </location>
</feature>
<dbReference type="STRING" id="1129794.C427_5279"/>
<keyword evidence="1" id="KW-0812">Transmembrane</keyword>
<sequence length="79" mass="9059">MNFLTKMSITQKLFLIPIIETVGFLIHLGITTSIALKNVGLLENVIRSAISRFRCHQKCIDQNGKHQEHSNLLNKFRKP</sequence>
<dbReference type="KEGG" id="gps:C427_5279"/>
<reference evidence="2 3" key="1">
    <citation type="journal article" date="2013" name="Genome Announc.">
        <title>Complete Genome Sequence of Glaciecola psychrophila Strain 170T.</title>
        <authorList>
            <person name="Yin J."/>
            <person name="Chen J."/>
            <person name="Liu G."/>
            <person name="Yu Y."/>
            <person name="Song L."/>
            <person name="Wang X."/>
            <person name="Qu X."/>
        </authorList>
    </citation>
    <scope>NUCLEOTIDE SEQUENCE [LARGE SCALE GENOMIC DNA]</scope>
    <source>
        <strain evidence="2 3">170</strain>
    </source>
</reference>
<dbReference type="PATRIC" id="fig|1129794.4.peg.5262"/>